<comment type="caution">
    <text evidence="2">The sequence shown here is derived from an EMBL/GenBank/DDBJ whole genome shotgun (WGS) entry which is preliminary data.</text>
</comment>
<dbReference type="Proteomes" id="UP000266673">
    <property type="component" value="Unassembled WGS sequence"/>
</dbReference>
<protein>
    <recommendedName>
        <fullName evidence="1">Protein kinase domain-containing protein</fullName>
    </recommendedName>
</protein>
<reference evidence="2 3" key="1">
    <citation type="submission" date="2018-06" db="EMBL/GenBank/DDBJ databases">
        <title>Comparative genomics reveals the genomic features of Rhizophagus irregularis, R. cerebriforme, R. diaphanum and Gigaspora rosea, and their symbiotic lifestyle signature.</title>
        <authorList>
            <person name="Morin E."/>
            <person name="San Clemente H."/>
            <person name="Chen E.C.H."/>
            <person name="De La Providencia I."/>
            <person name="Hainaut M."/>
            <person name="Kuo A."/>
            <person name="Kohler A."/>
            <person name="Murat C."/>
            <person name="Tang N."/>
            <person name="Roy S."/>
            <person name="Loubradou J."/>
            <person name="Henrissat B."/>
            <person name="Grigoriev I.V."/>
            <person name="Corradi N."/>
            <person name="Roux C."/>
            <person name="Martin F.M."/>
        </authorList>
    </citation>
    <scope>NUCLEOTIDE SEQUENCE [LARGE SCALE GENOMIC DNA]</scope>
    <source>
        <strain evidence="2 3">DAOM 194757</strain>
    </source>
</reference>
<evidence type="ECO:0000313" key="2">
    <source>
        <dbReference type="EMBL" id="RIB27822.1"/>
    </source>
</evidence>
<dbReference type="InterPro" id="IPR001245">
    <property type="entry name" value="Ser-Thr/Tyr_kinase_cat_dom"/>
</dbReference>
<dbReference type="EMBL" id="QKWP01000086">
    <property type="protein sequence ID" value="RIB27822.1"/>
    <property type="molecule type" value="Genomic_DNA"/>
</dbReference>
<dbReference type="GO" id="GO:0004672">
    <property type="term" value="F:protein kinase activity"/>
    <property type="evidence" value="ECO:0007669"/>
    <property type="project" value="InterPro"/>
</dbReference>
<dbReference type="GO" id="GO:0005524">
    <property type="term" value="F:ATP binding"/>
    <property type="evidence" value="ECO:0007669"/>
    <property type="project" value="InterPro"/>
</dbReference>
<dbReference type="InterPro" id="IPR000719">
    <property type="entry name" value="Prot_kinase_dom"/>
</dbReference>
<dbReference type="Gene3D" id="1.10.510.10">
    <property type="entry name" value="Transferase(Phosphotransferase) domain 1"/>
    <property type="match status" value="1"/>
</dbReference>
<evidence type="ECO:0000313" key="3">
    <source>
        <dbReference type="Proteomes" id="UP000266673"/>
    </source>
</evidence>
<dbReference type="SUPFAM" id="SSF56112">
    <property type="entry name" value="Protein kinase-like (PK-like)"/>
    <property type="match status" value="1"/>
</dbReference>
<name>A0A397W1A2_9GLOM</name>
<dbReference type="InterPro" id="IPR011009">
    <property type="entry name" value="Kinase-like_dom_sf"/>
</dbReference>
<proteinExistence type="predicted"/>
<gene>
    <name evidence="2" type="ORF">C2G38_2323685</name>
</gene>
<sequence length="146" mass="16758">MFGFLKKTSNSVSPKVSIYPALDAIWFFFPGTYFYSIDFFLPIHESVLKEAICVVIPYVVPEVLLGEQQFIQAADIYGYGIIMAEISTGQRPFDGQKFNIELAVKFVKDRDPSLHLELLNAILNWLRNAWTLIQKNDLMLMIFGKQ</sequence>
<accession>A0A397W1A2</accession>
<organism evidence="2 3">
    <name type="scientific">Gigaspora rosea</name>
    <dbReference type="NCBI Taxonomy" id="44941"/>
    <lineage>
        <taxon>Eukaryota</taxon>
        <taxon>Fungi</taxon>
        <taxon>Fungi incertae sedis</taxon>
        <taxon>Mucoromycota</taxon>
        <taxon>Glomeromycotina</taxon>
        <taxon>Glomeromycetes</taxon>
        <taxon>Diversisporales</taxon>
        <taxon>Gigasporaceae</taxon>
        <taxon>Gigaspora</taxon>
    </lineage>
</organism>
<dbReference type="OrthoDB" id="3269467at2759"/>
<dbReference type="AlphaFoldDB" id="A0A397W1A2"/>
<dbReference type="Pfam" id="PF07714">
    <property type="entry name" value="PK_Tyr_Ser-Thr"/>
    <property type="match status" value="1"/>
</dbReference>
<evidence type="ECO:0000259" key="1">
    <source>
        <dbReference type="PROSITE" id="PS50011"/>
    </source>
</evidence>
<dbReference type="PROSITE" id="PS50011">
    <property type="entry name" value="PROTEIN_KINASE_DOM"/>
    <property type="match status" value="1"/>
</dbReference>
<feature type="domain" description="Protein kinase" evidence="1">
    <location>
        <begin position="1"/>
        <end position="146"/>
    </location>
</feature>
<keyword evidence="3" id="KW-1185">Reference proteome</keyword>